<dbReference type="Gene3D" id="3.40.50.150">
    <property type="entry name" value="Vaccinia Virus protein VP39"/>
    <property type="match status" value="1"/>
</dbReference>
<accession>A0ABN6EQX3</accession>
<name>A0ABN6EQX3_9BACT</name>
<evidence type="ECO:0000256" key="3">
    <source>
        <dbReference type="ARBA" id="ARBA00022691"/>
    </source>
</evidence>
<evidence type="ECO:0000313" key="6">
    <source>
        <dbReference type="EMBL" id="BCS87625.1"/>
    </source>
</evidence>
<gene>
    <name evidence="6" type="ORF">PSDVSF_08670</name>
</gene>
<dbReference type="PROSITE" id="PS51683">
    <property type="entry name" value="SAM_OMT_II"/>
    <property type="match status" value="1"/>
</dbReference>
<reference evidence="6" key="1">
    <citation type="journal article" date="2022" name="Arch. Microbiol.">
        <title>Pseudodesulfovibrio sediminis sp. nov., a mesophilic and neutrophilic sulfate-reducing bacterium isolated from sediment of a brackish lake.</title>
        <authorList>
            <person name="Takahashi A."/>
            <person name="Kojima H."/>
            <person name="Watanabe M."/>
            <person name="Fukui M."/>
        </authorList>
    </citation>
    <scope>NUCLEOTIDE SEQUENCE</scope>
    <source>
        <strain evidence="6">SF6</strain>
    </source>
</reference>
<dbReference type="EMBL" id="AP024485">
    <property type="protein sequence ID" value="BCS87625.1"/>
    <property type="molecule type" value="Genomic_DNA"/>
</dbReference>
<keyword evidence="7" id="KW-1185">Reference proteome</keyword>
<protein>
    <submittedName>
        <fullName evidence="6">O-methyltransferase</fullName>
    </submittedName>
</protein>
<keyword evidence="2" id="KW-0808">Transferase</keyword>
<feature type="domain" description="O-methyltransferase dimerisation" evidence="5">
    <location>
        <begin position="20"/>
        <end position="96"/>
    </location>
</feature>
<dbReference type="Pfam" id="PF08100">
    <property type="entry name" value="Dimerisation"/>
    <property type="match status" value="1"/>
</dbReference>
<keyword evidence="1" id="KW-0489">Methyltransferase</keyword>
<dbReference type="InterPro" id="IPR012967">
    <property type="entry name" value="COMT_dimerisation"/>
</dbReference>
<dbReference type="InterPro" id="IPR036388">
    <property type="entry name" value="WH-like_DNA-bd_sf"/>
</dbReference>
<evidence type="ECO:0000256" key="2">
    <source>
        <dbReference type="ARBA" id="ARBA00022679"/>
    </source>
</evidence>
<dbReference type="InterPro" id="IPR050723">
    <property type="entry name" value="CFA/CMAS"/>
</dbReference>
<dbReference type="InterPro" id="IPR001077">
    <property type="entry name" value="COMT_C"/>
</dbReference>
<dbReference type="PANTHER" id="PTHR43667">
    <property type="entry name" value="CYCLOPROPANE-FATTY-ACYL-PHOSPHOLIPID SYNTHASE"/>
    <property type="match status" value="1"/>
</dbReference>
<evidence type="ECO:0000259" key="4">
    <source>
        <dbReference type="Pfam" id="PF00891"/>
    </source>
</evidence>
<proteinExistence type="predicted"/>
<dbReference type="InterPro" id="IPR016461">
    <property type="entry name" value="COMT-like"/>
</dbReference>
<sequence>MTKLPHHTAHAGLTPGLVFELMVGPIRMAVLKTALDLEVADILAREHDPKAIANSLNIETDETNLIYFLDAMTALGFAEKQDTQYANTAFAESYLRRNSPTYLGGLVRNLSHMQHHNLDRIPELIRQGPPQVEQQDKLYGEEKWKNSVRHLASYQKADMAQRVADLVASVPEFPTMQRMLDLGCGPGLICMTVVSQHPSMSGVLCDLPSVMEVAREEIASAGLEERISTIDGDYNNVDFGKDYDLIWASHSLYYAKDLDAMFANVYNALSPNGVFMTLHEGLTSERTQPADLVLSRLSLALEGQDVSFEQGEIAAHLSGAGFASVTTEILTLPLGPMDLIVARKQG</sequence>
<organism evidence="6 7">
    <name type="scientific">Pseudodesulfovibrio sediminis</name>
    <dbReference type="NCBI Taxonomy" id="2810563"/>
    <lineage>
        <taxon>Bacteria</taxon>
        <taxon>Pseudomonadati</taxon>
        <taxon>Thermodesulfobacteriota</taxon>
        <taxon>Desulfovibrionia</taxon>
        <taxon>Desulfovibrionales</taxon>
        <taxon>Desulfovibrionaceae</taxon>
    </lineage>
</organism>
<dbReference type="CDD" id="cd02440">
    <property type="entry name" value="AdoMet_MTases"/>
    <property type="match status" value="1"/>
</dbReference>
<dbReference type="Pfam" id="PF00891">
    <property type="entry name" value="Methyltransf_2"/>
    <property type="match status" value="1"/>
</dbReference>
<dbReference type="PROSITE" id="PS00658">
    <property type="entry name" value="FORK_HEAD_2"/>
    <property type="match status" value="1"/>
</dbReference>
<keyword evidence="3" id="KW-0949">S-adenosyl-L-methionine</keyword>
<dbReference type="InterPro" id="IPR030456">
    <property type="entry name" value="TF_fork_head_CS_2"/>
</dbReference>
<evidence type="ECO:0000256" key="1">
    <source>
        <dbReference type="ARBA" id="ARBA00022603"/>
    </source>
</evidence>
<dbReference type="Proteomes" id="UP001053296">
    <property type="component" value="Chromosome"/>
</dbReference>
<evidence type="ECO:0000259" key="5">
    <source>
        <dbReference type="Pfam" id="PF08100"/>
    </source>
</evidence>
<dbReference type="PANTHER" id="PTHR43667:SF2">
    <property type="entry name" value="FATTY ACID C-METHYL TRANSFERASE"/>
    <property type="match status" value="1"/>
</dbReference>
<dbReference type="SUPFAM" id="SSF53335">
    <property type="entry name" value="S-adenosyl-L-methionine-dependent methyltransferases"/>
    <property type="match status" value="1"/>
</dbReference>
<dbReference type="Gene3D" id="1.10.10.10">
    <property type="entry name" value="Winged helix-like DNA-binding domain superfamily/Winged helix DNA-binding domain"/>
    <property type="match status" value="1"/>
</dbReference>
<feature type="domain" description="O-methyltransferase C-terminal" evidence="4">
    <location>
        <begin position="164"/>
        <end position="322"/>
    </location>
</feature>
<evidence type="ECO:0000313" key="7">
    <source>
        <dbReference type="Proteomes" id="UP001053296"/>
    </source>
</evidence>
<dbReference type="InterPro" id="IPR029063">
    <property type="entry name" value="SAM-dependent_MTases_sf"/>
</dbReference>
<dbReference type="RefSeq" id="WP_229594064.1">
    <property type="nucleotide sequence ID" value="NZ_AP024485.1"/>
</dbReference>